<dbReference type="RefSeq" id="WP_207687272.1">
    <property type="nucleotide sequence ID" value="NZ_CP061799.1"/>
</dbReference>
<dbReference type="SMART" id="SM00237">
    <property type="entry name" value="Calx_beta"/>
    <property type="match status" value="6"/>
</dbReference>
<dbReference type="GO" id="GO:0016020">
    <property type="term" value="C:membrane"/>
    <property type="evidence" value="ECO:0007669"/>
    <property type="project" value="InterPro"/>
</dbReference>
<dbReference type="InterPro" id="IPR038081">
    <property type="entry name" value="CalX-like_sf"/>
</dbReference>
<reference evidence="7" key="1">
    <citation type="journal article" date="2021" name="Microb. Physiol.">
        <title>Proteogenomic Insights into the Physiology of Marine, Sulfate-Reducing, Filamentous Desulfonema limicola and Desulfonema magnum.</title>
        <authorList>
            <person name="Schnaars V."/>
            <person name="Wohlbrand L."/>
            <person name="Scheve S."/>
            <person name="Hinrichs C."/>
            <person name="Reinhardt R."/>
            <person name="Rabus R."/>
        </authorList>
    </citation>
    <scope>NUCLEOTIDE SEQUENCE</scope>
    <source>
        <strain evidence="7">5ac10</strain>
    </source>
</reference>
<evidence type="ECO:0000256" key="4">
    <source>
        <dbReference type="ARBA" id="ARBA00023065"/>
    </source>
</evidence>
<protein>
    <submittedName>
        <fullName evidence="7">Calx-beta domain-containing protein</fullName>
    </submittedName>
</protein>
<feature type="domain" description="Calx-beta" evidence="6">
    <location>
        <begin position="246"/>
        <end position="348"/>
    </location>
</feature>
<evidence type="ECO:0000313" key="8">
    <source>
        <dbReference type="Proteomes" id="UP000663720"/>
    </source>
</evidence>
<keyword evidence="2" id="KW-0677">Repeat</keyword>
<feature type="chain" id="PRO_5037861715" evidence="5">
    <location>
        <begin position="27"/>
        <end position="841"/>
    </location>
</feature>
<evidence type="ECO:0000259" key="6">
    <source>
        <dbReference type="SMART" id="SM00237"/>
    </source>
</evidence>
<dbReference type="InterPro" id="IPR003644">
    <property type="entry name" value="Calx_beta"/>
</dbReference>
<feature type="domain" description="Calx-beta" evidence="6">
    <location>
        <begin position="133"/>
        <end position="233"/>
    </location>
</feature>
<accession>A0A975B9G5</accession>
<keyword evidence="3" id="KW-0106">Calcium</keyword>
<dbReference type="AlphaFoldDB" id="A0A975B9G5"/>
<evidence type="ECO:0000256" key="5">
    <source>
        <dbReference type="SAM" id="SignalP"/>
    </source>
</evidence>
<evidence type="ECO:0000313" key="7">
    <source>
        <dbReference type="EMBL" id="QTA81203.1"/>
    </source>
</evidence>
<dbReference type="EMBL" id="CP061799">
    <property type="protein sequence ID" value="QTA81203.1"/>
    <property type="molecule type" value="Genomic_DNA"/>
</dbReference>
<dbReference type="Pfam" id="PF03160">
    <property type="entry name" value="Calx-beta"/>
    <property type="match status" value="6"/>
</dbReference>
<dbReference type="InterPro" id="IPR051171">
    <property type="entry name" value="CaCA"/>
</dbReference>
<evidence type="ECO:0000256" key="2">
    <source>
        <dbReference type="ARBA" id="ARBA00022737"/>
    </source>
</evidence>
<feature type="signal peptide" evidence="5">
    <location>
        <begin position="1"/>
        <end position="26"/>
    </location>
</feature>
<evidence type="ECO:0000256" key="1">
    <source>
        <dbReference type="ARBA" id="ARBA00022729"/>
    </source>
</evidence>
<feature type="domain" description="Calx-beta" evidence="6">
    <location>
        <begin position="703"/>
        <end position="801"/>
    </location>
</feature>
<keyword evidence="4" id="KW-0406">Ion transport</keyword>
<evidence type="ECO:0000256" key="3">
    <source>
        <dbReference type="ARBA" id="ARBA00022837"/>
    </source>
</evidence>
<keyword evidence="1 5" id="KW-0732">Signal</keyword>
<dbReference type="PANTHER" id="PTHR11878:SF65">
    <property type="entry name" value="NA_CA-EXCHANGE PROTEIN, ISOFORM G"/>
    <property type="match status" value="1"/>
</dbReference>
<feature type="domain" description="Calx-beta" evidence="6">
    <location>
        <begin position="26"/>
        <end position="120"/>
    </location>
</feature>
<organism evidence="7 8">
    <name type="scientific">Desulfonema limicola</name>
    <dbReference type="NCBI Taxonomy" id="45656"/>
    <lineage>
        <taxon>Bacteria</taxon>
        <taxon>Pseudomonadati</taxon>
        <taxon>Thermodesulfobacteriota</taxon>
        <taxon>Desulfobacteria</taxon>
        <taxon>Desulfobacterales</taxon>
        <taxon>Desulfococcaceae</taxon>
        <taxon>Desulfonema</taxon>
    </lineage>
</organism>
<dbReference type="Proteomes" id="UP000663720">
    <property type="component" value="Chromosome"/>
</dbReference>
<keyword evidence="4" id="KW-0813">Transport</keyword>
<gene>
    <name evidence="7" type="ORF">dnl_35340</name>
</gene>
<dbReference type="SUPFAM" id="SSF141072">
    <property type="entry name" value="CalX-like"/>
    <property type="match status" value="7"/>
</dbReference>
<dbReference type="KEGG" id="dli:dnl_35340"/>
<proteinExistence type="predicted"/>
<dbReference type="GO" id="GO:0007154">
    <property type="term" value="P:cell communication"/>
    <property type="evidence" value="ECO:0007669"/>
    <property type="project" value="InterPro"/>
</dbReference>
<sequence length="841" mass="87752">MNLKYCFFSIFIAIAVPVFFNSYIFAAAPALPQANFTSNVQMLPENKGTAEITITLTSTPAADVTISYIVSGTAAGQGIDHDLADGQILIEAGKVSGSVSFNIIDDDLDESDEFIIVEMDILTNAAKGSISVQTITIQDNDTSITPSVSWISSIQQKAESAGSVSVAVMMSRTADYDVTIPYTVSGTAQTGADHDLVDGSILIPAGKDTGIAVFNIIDDSEIEDNETIILTMGEIVNADRGSVTVFTLTILDNDRAAEIPSVSWASAVQQVRENAGIVTITAVLSTLSANDVILPFTITGTASGDGTDHDLTDGEMTIPAASSMGTIVINLTDDALEEGDETIIITMGSPENAVPGAITVQTITIQDNDIIGDPSVSWASSLEQVSEDSETVTITAVLSTSSIKDITIPYTVSGTAAGGEVDHNLADGIITIPAGNVTGTAVFNITDDTTPESNETIIVTMGEPENVKKGSITIFTVTIIDNDIALKPSVSWASAVQQVTEGAGTASITAVLNMAAVDDVLIPYTITGRAEGGGVDHDLSDGEIIIPSGGNNNNIVFNITDDTLHEEDETIIVIMGTPVNADKGSISIHTITIQDNDTAPTPYVSWNAPLQQVPENAEQVKLTAVLSMAAESDVTVPFTIKGSAEPGGVDHDLADGEITIPAGESTGTLLFNLVDDTFYEEDETIIVIMGTPSGADKGSITIHTITILDNETVFVSFTSASQQVREDAGVIEIGIVMTTASGEDVTIPYTLSGTAEGGGTDYELEDGEIIIKAGKTSAKLIFNLIDDEIFEQDETAILTMGTPVNAGHGSITVHTITITEDQGLVSASDGGGGCFIKSLKH</sequence>
<feature type="domain" description="Calx-beta" evidence="6">
    <location>
        <begin position="475"/>
        <end position="576"/>
    </location>
</feature>
<name>A0A975B9G5_9BACT</name>
<dbReference type="GO" id="GO:0030001">
    <property type="term" value="P:metal ion transport"/>
    <property type="evidence" value="ECO:0007669"/>
    <property type="project" value="TreeGrafter"/>
</dbReference>
<feature type="domain" description="Calx-beta" evidence="6">
    <location>
        <begin position="589"/>
        <end position="690"/>
    </location>
</feature>
<dbReference type="Gene3D" id="2.60.40.2030">
    <property type="match status" value="7"/>
</dbReference>
<keyword evidence="8" id="KW-1185">Reference proteome</keyword>
<dbReference type="PANTHER" id="PTHR11878">
    <property type="entry name" value="SODIUM/CALCIUM EXCHANGER"/>
    <property type="match status" value="1"/>
</dbReference>